<keyword evidence="3" id="KW-1185">Reference proteome</keyword>
<dbReference type="EMBL" id="NAJN01000866">
    <property type="protein sequence ID" value="TKA67917.1"/>
    <property type="molecule type" value="Genomic_DNA"/>
</dbReference>
<evidence type="ECO:0000313" key="3">
    <source>
        <dbReference type="Proteomes" id="UP000308768"/>
    </source>
</evidence>
<reference evidence="1 3" key="1">
    <citation type="submission" date="2017-03" db="EMBL/GenBank/DDBJ databases">
        <title>Genomes of endolithic fungi from Antarctica.</title>
        <authorList>
            <person name="Coleine C."/>
            <person name="Masonjones S."/>
            <person name="Stajich J.E."/>
        </authorList>
    </citation>
    <scope>NUCLEOTIDE SEQUENCE [LARGE SCALE GENOMIC DNA]</scope>
    <source>
        <strain evidence="1 3">CCFEE 5187</strain>
    </source>
</reference>
<dbReference type="AlphaFoldDB" id="A0A4U0WXI3"/>
<accession>A0A4U0WXI3</accession>
<organism evidence="1 3">
    <name type="scientific">Cryomyces minteri</name>
    <dbReference type="NCBI Taxonomy" id="331657"/>
    <lineage>
        <taxon>Eukaryota</taxon>
        <taxon>Fungi</taxon>
        <taxon>Dikarya</taxon>
        <taxon>Ascomycota</taxon>
        <taxon>Pezizomycotina</taxon>
        <taxon>Dothideomycetes</taxon>
        <taxon>Dothideomycetes incertae sedis</taxon>
        <taxon>Cryomyces</taxon>
    </lineage>
</organism>
<dbReference type="EMBL" id="NAJN01000853">
    <property type="protein sequence ID" value="TKA68038.1"/>
    <property type="molecule type" value="Genomic_DNA"/>
</dbReference>
<evidence type="ECO:0000313" key="1">
    <source>
        <dbReference type="EMBL" id="TKA67917.1"/>
    </source>
</evidence>
<sequence>MPQGSSWPFSNPDSQVKGADGVVVSRCCNDQPASETVSDMIKSTYKRDAELRQISIACTTLEITCDRIRGRSYVSLLGSTLPRRIREHTHGPLRLANFRIPALPHQPF</sequence>
<proteinExistence type="predicted"/>
<protein>
    <submittedName>
        <fullName evidence="1">Uncharacterized protein</fullName>
    </submittedName>
</protein>
<evidence type="ECO:0000313" key="2">
    <source>
        <dbReference type="EMBL" id="TKA68038.1"/>
    </source>
</evidence>
<name>A0A4U0WXI3_9PEZI</name>
<dbReference type="Proteomes" id="UP000308768">
    <property type="component" value="Unassembled WGS sequence"/>
</dbReference>
<comment type="caution">
    <text evidence="1">The sequence shown here is derived from an EMBL/GenBank/DDBJ whole genome shotgun (WGS) entry which is preliminary data.</text>
</comment>
<gene>
    <name evidence="1" type="ORF">B0A49_09109</name>
    <name evidence="2" type="ORF">B0A49_10613</name>
</gene>